<protein>
    <submittedName>
        <fullName evidence="2">Uncharacterized protein</fullName>
    </submittedName>
</protein>
<proteinExistence type="predicted"/>
<feature type="transmembrane region" description="Helical" evidence="1">
    <location>
        <begin position="84"/>
        <end position="108"/>
    </location>
</feature>
<reference evidence="2" key="1">
    <citation type="journal article" date="2015" name="Nature">
        <title>Complex archaea that bridge the gap between prokaryotes and eukaryotes.</title>
        <authorList>
            <person name="Spang A."/>
            <person name="Saw J.H."/>
            <person name="Jorgensen S.L."/>
            <person name="Zaremba-Niedzwiedzka K."/>
            <person name="Martijn J."/>
            <person name="Lind A.E."/>
            <person name="van Eijk R."/>
            <person name="Schleper C."/>
            <person name="Guy L."/>
            <person name="Ettema T.J."/>
        </authorList>
    </citation>
    <scope>NUCLEOTIDE SEQUENCE</scope>
</reference>
<dbReference type="AlphaFoldDB" id="A0A0F9BCM5"/>
<name>A0A0F9BCM5_9ZZZZ</name>
<evidence type="ECO:0000256" key="1">
    <source>
        <dbReference type="SAM" id="Phobius"/>
    </source>
</evidence>
<comment type="caution">
    <text evidence="2">The sequence shown here is derived from an EMBL/GenBank/DDBJ whole genome shotgun (WGS) entry which is preliminary data.</text>
</comment>
<keyword evidence="1" id="KW-0472">Membrane</keyword>
<feature type="transmembrane region" description="Helical" evidence="1">
    <location>
        <begin position="50"/>
        <end position="72"/>
    </location>
</feature>
<dbReference type="EMBL" id="LAZR01038393">
    <property type="protein sequence ID" value="KKL19679.1"/>
    <property type="molecule type" value="Genomic_DNA"/>
</dbReference>
<keyword evidence="1" id="KW-0812">Transmembrane</keyword>
<feature type="transmembrane region" description="Helical" evidence="1">
    <location>
        <begin position="120"/>
        <end position="139"/>
    </location>
</feature>
<evidence type="ECO:0000313" key="2">
    <source>
        <dbReference type="EMBL" id="KKL19679.1"/>
    </source>
</evidence>
<sequence>MGFTLLSIIITIIIPLVNYFNFNNSIKTFNCSDCPKSIVNHLSLGGLEPIYSTLIYVFVFVGIIISVCTYFVHNFQKYSVQRGMCTLFISTVYMVNSIFSSQMTTIIIRVGNVRIIMDSSGVYILFIITASFFIIKALFDVIDFKVNQAYYIKKLNHKRVRFKQKKLGQKLAQCPKCKYACRSEWKKCPICKTKIILKIR</sequence>
<feature type="transmembrane region" description="Helical" evidence="1">
    <location>
        <begin position="5"/>
        <end position="22"/>
    </location>
</feature>
<gene>
    <name evidence="2" type="ORF">LCGC14_2463050</name>
</gene>
<accession>A0A0F9BCM5</accession>
<keyword evidence="1" id="KW-1133">Transmembrane helix</keyword>
<organism evidence="2">
    <name type="scientific">marine sediment metagenome</name>
    <dbReference type="NCBI Taxonomy" id="412755"/>
    <lineage>
        <taxon>unclassified sequences</taxon>
        <taxon>metagenomes</taxon>
        <taxon>ecological metagenomes</taxon>
    </lineage>
</organism>